<name>A0A6N7S344_9FIRM</name>
<dbReference type="Proteomes" id="UP000480929">
    <property type="component" value="Unassembled WGS sequence"/>
</dbReference>
<dbReference type="EMBL" id="WKPI01000001">
    <property type="protein sequence ID" value="MSC31541.1"/>
    <property type="molecule type" value="Genomic_DNA"/>
</dbReference>
<keyword evidence="1" id="KW-0732">Signal</keyword>
<evidence type="ECO:0008006" key="6">
    <source>
        <dbReference type="Google" id="ProtNLM"/>
    </source>
</evidence>
<keyword evidence="5" id="KW-1185">Reference proteome</keyword>
<evidence type="ECO:0000256" key="1">
    <source>
        <dbReference type="SAM" id="SignalP"/>
    </source>
</evidence>
<protein>
    <recommendedName>
        <fullName evidence="6">DUF4363 family protein</fullName>
    </recommendedName>
</protein>
<gene>
    <name evidence="3" type="ORF">GKD88_00165</name>
    <name evidence="2" type="ORF">GKE08_00160</name>
</gene>
<feature type="signal peptide" evidence="1">
    <location>
        <begin position="1"/>
        <end position="26"/>
    </location>
</feature>
<proteinExistence type="predicted"/>
<reference evidence="4 5" key="1">
    <citation type="journal article" date="2019" name="Nat. Med.">
        <title>A library of human gut bacterial isolates paired with longitudinal multiomics data enables mechanistic microbiome research.</title>
        <authorList>
            <person name="Poyet M."/>
            <person name="Groussin M."/>
            <person name="Gibbons S.M."/>
            <person name="Avila-Pacheco J."/>
            <person name="Jiang X."/>
            <person name="Kearney S.M."/>
            <person name="Perrotta A.R."/>
            <person name="Berdy B."/>
            <person name="Zhao S."/>
            <person name="Lieberman T.D."/>
            <person name="Swanson P.K."/>
            <person name="Smith M."/>
            <person name="Roesemann S."/>
            <person name="Alexander J.E."/>
            <person name="Rich S.A."/>
            <person name="Livny J."/>
            <person name="Vlamakis H."/>
            <person name="Clish C."/>
            <person name="Bullock K."/>
            <person name="Deik A."/>
            <person name="Scott J."/>
            <person name="Pierce K.A."/>
            <person name="Xavier R.J."/>
            <person name="Alm E.J."/>
        </authorList>
    </citation>
    <scope>NUCLEOTIDE SEQUENCE [LARGE SCALE GENOMIC DNA]</scope>
    <source>
        <strain evidence="2 4">BIOML-A4</strain>
        <strain evidence="3 5">BIOML-A5</strain>
    </source>
</reference>
<evidence type="ECO:0000313" key="3">
    <source>
        <dbReference type="EMBL" id="MSC31541.1"/>
    </source>
</evidence>
<sequence length="136" mass="15176">MQGKRGLLLILILCLLAGCQSKTQMSAEQRYLQTLQKSQAELTALFENGQPQSPDWLAQLSAIGEQWSEPEETYHGSDEEVAGLAQAYETMGKQVCVIAEALQHQDTEKAIDELEKLKSEAGKNGEKLNEIVQRWN</sequence>
<evidence type="ECO:0000313" key="2">
    <source>
        <dbReference type="EMBL" id="MSA87746.1"/>
    </source>
</evidence>
<organism evidence="2 4">
    <name type="scientific">Holdemania massiliensis</name>
    <dbReference type="NCBI Taxonomy" id="1468449"/>
    <lineage>
        <taxon>Bacteria</taxon>
        <taxon>Bacillati</taxon>
        <taxon>Bacillota</taxon>
        <taxon>Erysipelotrichia</taxon>
        <taxon>Erysipelotrichales</taxon>
        <taxon>Erysipelotrichaceae</taxon>
        <taxon>Holdemania</taxon>
    </lineage>
</organism>
<dbReference type="RefSeq" id="WP_154237459.1">
    <property type="nucleotide sequence ID" value="NZ_CALJPI010000253.1"/>
</dbReference>
<evidence type="ECO:0000313" key="4">
    <source>
        <dbReference type="Proteomes" id="UP000433575"/>
    </source>
</evidence>
<evidence type="ECO:0000313" key="5">
    <source>
        <dbReference type="Proteomes" id="UP000480929"/>
    </source>
</evidence>
<dbReference type="PROSITE" id="PS51257">
    <property type="entry name" value="PROKAR_LIPOPROTEIN"/>
    <property type="match status" value="1"/>
</dbReference>
<dbReference type="Proteomes" id="UP000433575">
    <property type="component" value="Unassembled WGS sequence"/>
</dbReference>
<dbReference type="AlphaFoldDB" id="A0A6N7S344"/>
<dbReference type="EMBL" id="WKPJ01000001">
    <property type="protein sequence ID" value="MSA87746.1"/>
    <property type="molecule type" value="Genomic_DNA"/>
</dbReference>
<comment type="caution">
    <text evidence="2">The sequence shown here is derived from an EMBL/GenBank/DDBJ whole genome shotgun (WGS) entry which is preliminary data.</text>
</comment>
<feature type="chain" id="PRO_5027049220" description="DUF4363 family protein" evidence="1">
    <location>
        <begin position="27"/>
        <end position="136"/>
    </location>
</feature>
<accession>A0A6N7S344</accession>
<dbReference type="OrthoDB" id="106838at2"/>